<accession>A0A151GER4</accession>
<organism evidence="2 3">
    <name type="scientific">Drechmeria coniospora</name>
    <name type="common">Nematophagous fungus</name>
    <name type="synonym">Meria coniospora</name>
    <dbReference type="NCBI Taxonomy" id="98403"/>
    <lineage>
        <taxon>Eukaryota</taxon>
        <taxon>Fungi</taxon>
        <taxon>Dikarya</taxon>
        <taxon>Ascomycota</taxon>
        <taxon>Pezizomycotina</taxon>
        <taxon>Sordariomycetes</taxon>
        <taxon>Hypocreomycetidae</taxon>
        <taxon>Hypocreales</taxon>
        <taxon>Ophiocordycipitaceae</taxon>
        <taxon>Drechmeria</taxon>
    </lineage>
</organism>
<reference evidence="2 3" key="1">
    <citation type="journal article" date="2016" name="Sci. Rep.">
        <title>Insights into Adaptations to a Near-Obligate Nematode Endoparasitic Lifestyle from the Finished Genome of Drechmeria coniospora.</title>
        <authorList>
            <person name="Zhang L."/>
            <person name="Zhou Z."/>
            <person name="Guo Q."/>
            <person name="Fokkens L."/>
            <person name="Miskei M."/>
            <person name="Pocsi I."/>
            <person name="Zhang W."/>
            <person name="Chen M."/>
            <person name="Wang L."/>
            <person name="Sun Y."/>
            <person name="Donzelli B.G."/>
            <person name="Gibson D.M."/>
            <person name="Nelson D.R."/>
            <person name="Luo J.G."/>
            <person name="Rep M."/>
            <person name="Liu H."/>
            <person name="Yang S."/>
            <person name="Wang J."/>
            <person name="Krasnoff S.B."/>
            <person name="Xu Y."/>
            <person name="Molnar I."/>
            <person name="Lin M."/>
        </authorList>
    </citation>
    <scope>NUCLEOTIDE SEQUENCE [LARGE SCALE GENOMIC DNA]</scope>
    <source>
        <strain evidence="2 3">ARSEF 6962</strain>
    </source>
</reference>
<dbReference type="EMBL" id="LAYC01000003">
    <property type="protein sequence ID" value="KYK55578.1"/>
    <property type="molecule type" value="Genomic_DNA"/>
</dbReference>
<gene>
    <name evidence="2" type="ORF">DCS_07541</name>
</gene>
<evidence type="ECO:0000313" key="2">
    <source>
        <dbReference type="EMBL" id="KYK55578.1"/>
    </source>
</evidence>
<protein>
    <submittedName>
        <fullName evidence="2">Uncharacterized protein</fullName>
    </submittedName>
</protein>
<evidence type="ECO:0000256" key="1">
    <source>
        <dbReference type="SAM" id="MobiDB-lite"/>
    </source>
</evidence>
<name>A0A151GER4_DRECN</name>
<proteinExistence type="predicted"/>
<dbReference type="AlphaFoldDB" id="A0A151GER4"/>
<evidence type="ECO:0000313" key="3">
    <source>
        <dbReference type="Proteomes" id="UP000076580"/>
    </source>
</evidence>
<feature type="region of interest" description="Disordered" evidence="1">
    <location>
        <begin position="1"/>
        <end position="38"/>
    </location>
</feature>
<feature type="region of interest" description="Disordered" evidence="1">
    <location>
        <begin position="374"/>
        <end position="442"/>
    </location>
</feature>
<dbReference type="InParanoid" id="A0A151GER4"/>
<sequence>MIDCGSSPRRTIPYASTSSHRTEYASTPSRRTPAPHRAVRQHPITPYASTPSHRTCASTPSYRTQAPPSYCAQVPPIVPYASTPIAPYASTPPLPSYRAHPILPYSTAQGGTVRHRTAPCHAMPYCTMPYCTVPCHTVPYRAMPSMPCRTYQTVPCLPAVAASSSCLIPSSCPNLRCLVGAHVQRYLPVIDGASSCLILDLHAVAPLAVRRCAVPFARLAVVLALFRRHIARRWPGRTGLAWAGLDARPLDRSTLVGPSLEPPSSGSTAPSCPGPHWTAPDRAGPTALRCLSVTDVAVSPVGSSLVRPPSTTWPSTPPLLFCLPRSAFTTRLPRRRLPHRRFLFSSSSVPFLPFLPSLHSLLSAPLAPARRRRLLGRGKSAPRTCVGPCRESTARRRSDPNRSNPPPSSLAATRCRRRRRQAVSSASPPRTRLGRRSNPSCSHGSGWISLLRSSPLLPPPLLSSPLLSSPLLSSPLLSSPLLSSPLLSSPLLSSPLLSSPLLSSPHLASPRLSSPLLSVPLRFSEP</sequence>
<dbReference type="Proteomes" id="UP000076580">
    <property type="component" value="Chromosome 03"/>
</dbReference>
<feature type="region of interest" description="Disordered" evidence="1">
    <location>
        <begin position="504"/>
        <end position="526"/>
    </location>
</feature>
<dbReference type="RefSeq" id="XP_040654930.1">
    <property type="nucleotide sequence ID" value="XM_040804826.1"/>
</dbReference>
<comment type="caution">
    <text evidence="2">The sequence shown here is derived from an EMBL/GenBank/DDBJ whole genome shotgun (WGS) entry which is preliminary data.</text>
</comment>
<feature type="region of interest" description="Disordered" evidence="1">
    <location>
        <begin position="256"/>
        <end position="278"/>
    </location>
</feature>
<dbReference type="GeneID" id="63720184"/>
<keyword evidence="3" id="KW-1185">Reference proteome</keyword>
<feature type="compositionally biased region" description="Polar residues" evidence="1">
    <location>
        <begin position="14"/>
        <end position="30"/>
    </location>
</feature>